<evidence type="ECO:0000313" key="3">
    <source>
        <dbReference type="Proteomes" id="UP001283361"/>
    </source>
</evidence>
<sequence length="260" mass="29048">MREPLYHIGAREIIIISEPVNRLTGRQCWRHRLFDSKRFIRSITECHLICTKPNPADAENVSSPSNHPSETPKTGNEPHGVIFTTQPVLAEAATNVASERQRMCRQQQQLMPMFVGVIKCLTLSKALLLVLTSFPATQSDQQQGGSPASGVQYSLRVTDGAAQTLTSQEFKKKDTHNDLEEKVLALERIQVNYPQESWIHVYTDGSADEATQNGGAGLYIQFPGGNEKRHYIPTGVYSSSFRAEAEAIRKGAYHFKKLLH</sequence>
<accession>A0AAE1AMG6</accession>
<dbReference type="InterPro" id="IPR012337">
    <property type="entry name" value="RNaseH-like_sf"/>
</dbReference>
<feature type="region of interest" description="Disordered" evidence="1">
    <location>
        <begin position="55"/>
        <end position="79"/>
    </location>
</feature>
<dbReference type="EMBL" id="JAWDGP010001626">
    <property type="protein sequence ID" value="KAK3789881.1"/>
    <property type="molecule type" value="Genomic_DNA"/>
</dbReference>
<protein>
    <recommendedName>
        <fullName evidence="4">RNase H type-1 domain-containing protein</fullName>
    </recommendedName>
</protein>
<dbReference type="Gene3D" id="3.30.420.10">
    <property type="entry name" value="Ribonuclease H-like superfamily/Ribonuclease H"/>
    <property type="match status" value="1"/>
</dbReference>
<dbReference type="Proteomes" id="UP001283361">
    <property type="component" value="Unassembled WGS sequence"/>
</dbReference>
<name>A0AAE1AMG6_9GAST</name>
<evidence type="ECO:0008006" key="4">
    <source>
        <dbReference type="Google" id="ProtNLM"/>
    </source>
</evidence>
<reference evidence="2" key="1">
    <citation type="journal article" date="2023" name="G3 (Bethesda)">
        <title>A reference genome for the long-term kleptoplast-retaining sea slug Elysia crispata morphotype clarki.</title>
        <authorList>
            <person name="Eastman K.E."/>
            <person name="Pendleton A.L."/>
            <person name="Shaikh M.A."/>
            <person name="Suttiyut T."/>
            <person name="Ogas R."/>
            <person name="Tomko P."/>
            <person name="Gavelis G."/>
            <person name="Widhalm J.R."/>
            <person name="Wisecaver J.H."/>
        </authorList>
    </citation>
    <scope>NUCLEOTIDE SEQUENCE</scope>
    <source>
        <strain evidence="2">ECLA1</strain>
    </source>
</reference>
<dbReference type="InterPro" id="IPR036397">
    <property type="entry name" value="RNaseH_sf"/>
</dbReference>
<dbReference type="SUPFAM" id="SSF53098">
    <property type="entry name" value="Ribonuclease H-like"/>
    <property type="match status" value="1"/>
</dbReference>
<comment type="caution">
    <text evidence="2">The sequence shown here is derived from an EMBL/GenBank/DDBJ whole genome shotgun (WGS) entry which is preliminary data.</text>
</comment>
<keyword evidence="3" id="KW-1185">Reference proteome</keyword>
<dbReference type="AlphaFoldDB" id="A0AAE1AMG6"/>
<evidence type="ECO:0000313" key="2">
    <source>
        <dbReference type="EMBL" id="KAK3789881.1"/>
    </source>
</evidence>
<evidence type="ECO:0000256" key="1">
    <source>
        <dbReference type="SAM" id="MobiDB-lite"/>
    </source>
</evidence>
<dbReference type="GO" id="GO:0003676">
    <property type="term" value="F:nucleic acid binding"/>
    <property type="evidence" value="ECO:0007669"/>
    <property type="project" value="InterPro"/>
</dbReference>
<organism evidence="2 3">
    <name type="scientific">Elysia crispata</name>
    <name type="common">lettuce slug</name>
    <dbReference type="NCBI Taxonomy" id="231223"/>
    <lineage>
        <taxon>Eukaryota</taxon>
        <taxon>Metazoa</taxon>
        <taxon>Spiralia</taxon>
        <taxon>Lophotrochozoa</taxon>
        <taxon>Mollusca</taxon>
        <taxon>Gastropoda</taxon>
        <taxon>Heterobranchia</taxon>
        <taxon>Euthyneura</taxon>
        <taxon>Panpulmonata</taxon>
        <taxon>Sacoglossa</taxon>
        <taxon>Placobranchoidea</taxon>
        <taxon>Plakobranchidae</taxon>
        <taxon>Elysia</taxon>
    </lineage>
</organism>
<feature type="compositionally biased region" description="Polar residues" evidence="1">
    <location>
        <begin position="60"/>
        <end position="74"/>
    </location>
</feature>
<proteinExistence type="predicted"/>
<gene>
    <name evidence="2" type="ORF">RRG08_060434</name>
</gene>